<sequence>MSYDGKILRKALNRLEAKRAERALLLAERYEEVCRQIPRIREIDAELKTAIIDIISASLRSGSNPVPAINVLRDKNLDLQAERAELLVSRGYPMDYLDDSPMCPLCGDTGYVGAEVCLCLKSLYTEEQMKELSKLLNVGSQSFDSFRSDYYSDEAAPGDDASPRENIDIVYETCVNYAHHFGKKSGNLFLSGPPGLGKTFLSACIARDVSQRGFSVVYDTAPGILAQFETQKFARDPEEAGAARDEVYRYLNCDLLIVDDLGTELTTPLALSSLYTLVNTRLVTGKKTVINSNLTSEELGKRYSTQILSRIEGEYIKLPFFGKDIRLLRKTGLLP</sequence>
<dbReference type="EMBL" id="FWXW01000003">
    <property type="protein sequence ID" value="SMC56936.1"/>
    <property type="molecule type" value="Genomic_DNA"/>
</dbReference>
<dbReference type="Gene3D" id="3.40.50.300">
    <property type="entry name" value="P-loop containing nucleotide triphosphate hydrolases"/>
    <property type="match status" value="1"/>
</dbReference>
<organism evidence="2 3">
    <name type="scientific">Papillibacter cinnamivorans DSM 12816</name>
    <dbReference type="NCBI Taxonomy" id="1122930"/>
    <lineage>
        <taxon>Bacteria</taxon>
        <taxon>Bacillati</taxon>
        <taxon>Bacillota</taxon>
        <taxon>Clostridia</taxon>
        <taxon>Eubacteriales</taxon>
        <taxon>Oscillospiraceae</taxon>
        <taxon>Papillibacter</taxon>
    </lineage>
</organism>
<dbReference type="AlphaFoldDB" id="A0A1W2A8H2"/>
<dbReference type="RefSeq" id="WP_084234259.1">
    <property type="nucleotide sequence ID" value="NZ_FWXW01000003.1"/>
</dbReference>
<dbReference type="GO" id="GO:0006260">
    <property type="term" value="P:DNA replication"/>
    <property type="evidence" value="ECO:0007669"/>
    <property type="project" value="TreeGrafter"/>
</dbReference>
<dbReference type="InterPro" id="IPR027417">
    <property type="entry name" value="P-loop_NTPase"/>
</dbReference>
<dbReference type="InterPro" id="IPR002611">
    <property type="entry name" value="IstB_ATP-bd"/>
</dbReference>
<dbReference type="Proteomes" id="UP000192790">
    <property type="component" value="Unassembled WGS sequence"/>
</dbReference>
<dbReference type="Pfam" id="PF01695">
    <property type="entry name" value="IstB_IS21"/>
    <property type="match status" value="1"/>
</dbReference>
<dbReference type="PANTHER" id="PTHR30050:SF4">
    <property type="entry name" value="ATP-BINDING PROTEIN RV3427C IN INSERTION SEQUENCE-RELATED"/>
    <property type="match status" value="1"/>
</dbReference>
<evidence type="ECO:0000259" key="1">
    <source>
        <dbReference type="SMART" id="SM00382"/>
    </source>
</evidence>
<gene>
    <name evidence="2" type="ORF">SAMN02745168_1609</name>
</gene>
<dbReference type="PANTHER" id="PTHR30050">
    <property type="entry name" value="CHROMOSOMAL REPLICATION INITIATOR PROTEIN DNAA"/>
    <property type="match status" value="1"/>
</dbReference>
<dbReference type="CDD" id="cd00009">
    <property type="entry name" value="AAA"/>
    <property type="match status" value="1"/>
</dbReference>
<accession>A0A1W2A8H2</accession>
<dbReference type="STRING" id="1122930.SAMN02745168_1609"/>
<keyword evidence="3" id="KW-1185">Reference proteome</keyword>
<name>A0A1W2A8H2_9FIRM</name>
<reference evidence="2 3" key="1">
    <citation type="submission" date="2017-04" db="EMBL/GenBank/DDBJ databases">
        <authorList>
            <person name="Afonso C.L."/>
            <person name="Miller P.J."/>
            <person name="Scott M.A."/>
            <person name="Spackman E."/>
            <person name="Goraichik I."/>
            <person name="Dimitrov K.M."/>
            <person name="Suarez D.L."/>
            <person name="Swayne D.E."/>
        </authorList>
    </citation>
    <scope>NUCLEOTIDE SEQUENCE [LARGE SCALE GENOMIC DNA]</scope>
    <source>
        <strain evidence="2 3">DSM 12816</strain>
    </source>
</reference>
<dbReference type="SUPFAM" id="SSF52540">
    <property type="entry name" value="P-loop containing nucleoside triphosphate hydrolases"/>
    <property type="match status" value="1"/>
</dbReference>
<evidence type="ECO:0000313" key="2">
    <source>
        <dbReference type="EMBL" id="SMC56936.1"/>
    </source>
</evidence>
<dbReference type="OrthoDB" id="9776217at2"/>
<protein>
    <submittedName>
        <fullName evidence="2">DNA replication protein DnaC</fullName>
    </submittedName>
</protein>
<dbReference type="InterPro" id="IPR003593">
    <property type="entry name" value="AAA+_ATPase"/>
</dbReference>
<dbReference type="GO" id="GO:0005524">
    <property type="term" value="F:ATP binding"/>
    <property type="evidence" value="ECO:0007669"/>
    <property type="project" value="InterPro"/>
</dbReference>
<dbReference type="SMART" id="SM00382">
    <property type="entry name" value="AAA"/>
    <property type="match status" value="1"/>
</dbReference>
<feature type="domain" description="AAA+ ATPase" evidence="1">
    <location>
        <begin position="184"/>
        <end position="312"/>
    </location>
</feature>
<proteinExistence type="predicted"/>
<evidence type="ECO:0000313" key="3">
    <source>
        <dbReference type="Proteomes" id="UP000192790"/>
    </source>
</evidence>
<dbReference type="NCBIfam" id="NF005304">
    <property type="entry name" value="PRK06835.1"/>
    <property type="match status" value="1"/>
</dbReference>